<dbReference type="EMBL" id="HACG01001643">
    <property type="protein sequence ID" value="CEK48508.1"/>
    <property type="molecule type" value="Transcribed_RNA"/>
</dbReference>
<name>A0A0B6XXD6_9EUPU</name>
<accession>A0A0B6XXD6</accession>
<organism evidence="2">
    <name type="scientific">Arion vulgaris</name>
    <dbReference type="NCBI Taxonomy" id="1028688"/>
    <lineage>
        <taxon>Eukaryota</taxon>
        <taxon>Metazoa</taxon>
        <taxon>Spiralia</taxon>
        <taxon>Lophotrochozoa</taxon>
        <taxon>Mollusca</taxon>
        <taxon>Gastropoda</taxon>
        <taxon>Heterobranchia</taxon>
        <taxon>Euthyneura</taxon>
        <taxon>Panpulmonata</taxon>
        <taxon>Eupulmonata</taxon>
        <taxon>Stylommatophora</taxon>
        <taxon>Helicina</taxon>
        <taxon>Arionoidea</taxon>
        <taxon>Arionidae</taxon>
        <taxon>Arion</taxon>
    </lineage>
</organism>
<dbReference type="AlphaFoldDB" id="A0A0B6XXD6"/>
<proteinExistence type="predicted"/>
<feature type="region of interest" description="Disordered" evidence="1">
    <location>
        <begin position="369"/>
        <end position="406"/>
    </location>
</feature>
<evidence type="ECO:0000256" key="1">
    <source>
        <dbReference type="SAM" id="MobiDB-lite"/>
    </source>
</evidence>
<feature type="compositionally biased region" description="Polar residues" evidence="1">
    <location>
        <begin position="383"/>
        <end position="406"/>
    </location>
</feature>
<feature type="non-terminal residue" evidence="2">
    <location>
        <position position="1"/>
    </location>
</feature>
<sequence>GAQINTLQTEHNQKVTAYRKVLDRKFAMRQAENGCCEHTYHMMNKDHLDQQRLLANINRLHTELQHLQNVNKPYVVRPEAGGTTNSSLDLELSLALEGKGVVKGNGSRPPVSSYTVKEKLDMKENYEAFGTVLTMVKKEVTAALQNSSASQISGLATKLEVGHVSDIQSVGVRQETTDRTLTVSVDLKSNTPPWCAKDASAKGAQCSSIQSFKTPEALVKEKIDGSSKISQIPSSWTSDVRKDGTVTSTSPRILPPGMKIDIKKPSRLNGLNTTLKAKVCHPGNYALLQNSDNLINQSYKVSVNGSFSTLPTFNLYTENEKSVAEDLISLKDILSTPTASIEPQGTLLNKVPVSSLSSSLTSVEYVQNHSIDSKTSSRKHSLCDNTSTILVPNKPHTGSSNSLRKDSSVSCAITPSSSTSHAFAQVPVANLSQTGSNSSHFIGQNNQILNMTSSIQMRPVQQNKVKILTSVPKNGLLKHKNYDSSLIHPPIKVRTLEAGNEVKLSMPSVLSTAFYAQSPQQAQIVQAPSGTSIAHVLKSESGHIIPNQSFLNAHMGQTVVVSSANVSTVGSSSLPFVTIQSPHAIPVCQGSNGVQPSLIKILQQKQLIIS</sequence>
<gene>
    <name evidence="2" type="primary">ORF4230</name>
</gene>
<reference evidence="2" key="1">
    <citation type="submission" date="2014-12" db="EMBL/GenBank/DDBJ databases">
        <title>Insight into the proteome of Arion vulgaris.</title>
        <authorList>
            <person name="Aradska J."/>
            <person name="Bulat T."/>
            <person name="Smidak R."/>
            <person name="Sarate P."/>
            <person name="Gangsoo J."/>
            <person name="Sialana F."/>
            <person name="Bilban M."/>
            <person name="Lubec G."/>
        </authorList>
    </citation>
    <scope>NUCLEOTIDE SEQUENCE</scope>
    <source>
        <tissue evidence="2">Skin</tissue>
    </source>
</reference>
<feature type="non-terminal residue" evidence="2">
    <location>
        <position position="610"/>
    </location>
</feature>
<protein>
    <submittedName>
        <fullName evidence="2">Uncharacterized protein</fullName>
    </submittedName>
</protein>
<evidence type="ECO:0000313" key="2">
    <source>
        <dbReference type="EMBL" id="CEK48508.1"/>
    </source>
</evidence>